<feature type="chain" id="PRO_5043118566" description="Outer membrane protein beta-barrel domain-containing protein" evidence="1">
    <location>
        <begin position="26"/>
        <end position="784"/>
    </location>
</feature>
<dbReference type="KEGG" id="pcre:NCTC12858_00603"/>
<evidence type="ECO:0000313" key="3">
    <source>
        <dbReference type="EMBL" id="SQH72774.1"/>
    </source>
</evidence>
<evidence type="ECO:0000313" key="4">
    <source>
        <dbReference type="Proteomes" id="UP000030136"/>
    </source>
</evidence>
<dbReference type="eggNOG" id="COG4771">
    <property type="taxonomic scope" value="Bacteria"/>
</dbReference>
<keyword evidence="5" id="KW-1185">Reference proteome</keyword>
<dbReference type="STRING" id="393921.HQ45_06065"/>
<dbReference type="SUPFAM" id="SSF56935">
    <property type="entry name" value="Porins"/>
    <property type="match status" value="1"/>
</dbReference>
<dbReference type="InterPro" id="IPR008969">
    <property type="entry name" value="CarboxyPept-like_regulatory"/>
</dbReference>
<dbReference type="EMBL" id="JQJC01000010">
    <property type="protein sequence ID" value="KGN95326.1"/>
    <property type="molecule type" value="Genomic_DNA"/>
</dbReference>
<dbReference type="AlphaFoldDB" id="A0A0A2FW21"/>
<evidence type="ECO:0000256" key="1">
    <source>
        <dbReference type="SAM" id="SignalP"/>
    </source>
</evidence>
<keyword evidence="1" id="KW-0732">Signal</keyword>
<evidence type="ECO:0000313" key="2">
    <source>
        <dbReference type="EMBL" id="KGN95326.1"/>
    </source>
</evidence>
<feature type="signal peptide" evidence="1">
    <location>
        <begin position="1"/>
        <end position="25"/>
    </location>
</feature>
<sequence>MVNILSRIVFSLLCLTGFISSNLYAQSEGSIQGFVFSDKKPVEFASVIIYASDSTVILNGTYTDRRGFYHFRSLVYGKYRVEVSSVGHEKKALTATVDSLHSVVTLNFDLPLQNKELQEVSVYGFSRNHVGRHSYHFDKAQKSRAAVARDLVLSLPRLKENPSTGRIASANGEPAPLILINGVVSDEEELKMIPPQKIVRVDYYDLPPMRYNTANSVIDVITLSLDDGHTGGGELGIFPLATEANARMSYAYNKRRHRAKFFSNVFYRDTRLGRKEQQEISYTTETPYSFLYDKEEKFLVENLLLKGVYTYTDANKQTFQASVSGVFDHFKNRSQLLAEAFVNTKKQNRRGESHSRASTFSPILDLYYDCRLPNGDKLYANTVFTTNVVQQVMDAEERDHENLSQIFYQDHLSANNHKSSLIAQLDYAHYLGRTLLHAGIQGMYSRSLFKIDGSSLAKKIDDLQQQYRQRVYVSLEGGFGHFSYRITPALSLAYASSHYGQPESRIRFFFSPAAQLLYRFKQRHRLRLSMEGENYVPELGQTTSALRQLREGLFFRNNPHLKNSYRLKSQIQHSWANKYIDIETSVSYRHVWDELIACFAEEKISGVTAIVQYPDNAKYFRQVEFRSELALTPLGNEVLTLRFYAHPRQQYYKYTDERISSLSSLPLGASIAFRKRNFGLQADCSLPYKNLRGYFTSSSDWYSAVAIFYGVGNWSFRAGVENLFREEMYVSDNHPDVLVQENVHTYMRDNYWKVFAGFSYYFSIGKEYRFSKELDNEDYDRGTL</sequence>
<dbReference type="Gene3D" id="2.60.40.1120">
    <property type="entry name" value="Carboxypeptidase-like, regulatory domain"/>
    <property type="match status" value="1"/>
</dbReference>
<dbReference type="Proteomes" id="UP000030136">
    <property type="component" value="Unassembled WGS sequence"/>
</dbReference>
<organism evidence="2 4">
    <name type="scientific">Porphyromonas crevioricanis</name>
    <dbReference type="NCBI Taxonomy" id="393921"/>
    <lineage>
        <taxon>Bacteria</taxon>
        <taxon>Pseudomonadati</taxon>
        <taxon>Bacteroidota</taxon>
        <taxon>Bacteroidia</taxon>
        <taxon>Bacteroidales</taxon>
        <taxon>Porphyromonadaceae</taxon>
        <taxon>Porphyromonas</taxon>
    </lineage>
</organism>
<evidence type="ECO:0008006" key="6">
    <source>
        <dbReference type="Google" id="ProtNLM"/>
    </source>
</evidence>
<dbReference type="EMBL" id="LS483447">
    <property type="protein sequence ID" value="SQH72774.1"/>
    <property type="molecule type" value="Genomic_DNA"/>
</dbReference>
<reference evidence="3 5" key="2">
    <citation type="submission" date="2018-06" db="EMBL/GenBank/DDBJ databases">
        <authorList>
            <consortium name="Pathogen Informatics"/>
            <person name="Doyle S."/>
        </authorList>
    </citation>
    <scope>NUCLEOTIDE SEQUENCE [LARGE SCALE GENOMIC DNA]</scope>
    <source>
        <strain evidence="3 5">NCTC12858</strain>
    </source>
</reference>
<dbReference type="Proteomes" id="UP000249300">
    <property type="component" value="Chromosome 1"/>
</dbReference>
<proteinExistence type="predicted"/>
<dbReference type="RefSeq" id="WP_023937889.1">
    <property type="nucleotide sequence ID" value="NZ_FUXH01000002.1"/>
</dbReference>
<accession>A0A0A2FW21</accession>
<gene>
    <name evidence="2" type="ORF">HQ38_03275</name>
    <name evidence="3" type="ORF">NCTC12858_00603</name>
</gene>
<protein>
    <recommendedName>
        <fullName evidence="6">Outer membrane protein beta-barrel domain-containing protein</fullName>
    </recommendedName>
</protein>
<evidence type="ECO:0000313" key="5">
    <source>
        <dbReference type="Proteomes" id="UP000249300"/>
    </source>
</evidence>
<reference evidence="2 4" key="1">
    <citation type="submission" date="2014-08" db="EMBL/GenBank/DDBJ databases">
        <title>Porphyromonas crevioricanis strain:COT-253_OH1447 Genome sequencing.</title>
        <authorList>
            <person name="Wallis C."/>
            <person name="Deusch O."/>
            <person name="O'Flynn C."/>
            <person name="Davis I."/>
            <person name="Jospin G."/>
            <person name="Darling A.E."/>
            <person name="Coil D.A."/>
            <person name="Alexiev A."/>
            <person name="Horsfall A."/>
            <person name="Kirkwood N."/>
            <person name="Harris S."/>
            <person name="Eisen J.A."/>
        </authorList>
    </citation>
    <scope>NUCLEOTIDE SEQUENCE [LARGE SCALE GENOMIC DNA]</scope>
    <source>
        <strain evidence="4">COT-253 OH1447</strain>
        <strain evidence="2">COT-253_OH1447</strain>
    </source>
</reference>
<dbReference type="Pfam" id="PF13620">
    <property type="entry name" value="CarboxypepD_reg"/>
    <property type="match status" value="1"/>
</dbReference>
<name>A0A0A2FW21_9PORP</name>
<dbReference type="SUPFAM" id="SSF49464">
    <property type="entry name" value="Carboxypeptidase regulatory domain-like"/>
    <property type="match status" value="1"/>
</dbReference>